<dbReference type="InterPro" id="IPR038765">
    <property type="entry name" value="Papain-like_cys_pep_sf"/>
</dbReference>
<evidence type="ECO:0000256" key="1">
    <source>
        <dbReference type="SAM" id="MobiDB-lite"/>
    </source>
</evidence>
<evidence type="ECO:0000313" key="2">
    <source>
        <dbReference type="EMBL" id="KAA0040584.1"/>
    </source>
</evidence>
<dbReference type="GO" id="GO:0006508">
    <property type="term" value="P:proteolysis"/>
    <property type="evidence" value="ECO:0007669"/>
    <property type="project" value="UniProtKB-KW"/>
</dbReference>
<gene>
    <name evidence="2" type="ORF">E6C27_scaffold262G001580</name>
</gene>
<dbReference type="OrthoDB" id="1729146at2759"/>
<dbReference type="Gene3D" id="3.40.395.10">
    <property type="entry name" value="Adenoviral Proteinase, Chain A"/>
    <property type="match status" value="1"/>
</dbReference>
<accession>A0A5A7TAV0</accession>
<reference evidence="2 3" key="1">
    <citation type="submission" date="2019-08" db="EMBL/GenBank/DDBJ databases">
        <title>Draft genome sequences of two oriental melons (Cucumis melo L. var makuwa).</title>
        <authorList>
            <person name="Kwon S.-Y."/>
        </authorList>
    </citation>
    <scope>NUCLEOTIDE SEQUENCE [LARGE SCALE GENOMIC DNA]</scope>
    <source>
        <strain evidence="3">cv. SW 3</strain>
        <tissue evidence="2">Leaf</tissue>
    </source>
</reference>
<dbReference type="GO" id="GO:0008234">
    <property type="term" value="F:cysteine-type peptidase activity"/>
    <property type="evidence" value="ECO:0007669"/>
    <property type="project" value="InterPro"/>
</dbReference>
<name>A0A5A7TAV0_CUCMM</name>
<dbReference type="Pfam" id="PF02992">
    <property type="entry name" value="Transposase_21"/>
    <property type="match status" value="1"/>
</dbReference>
<feature type="region of interest" description="Disordered" evidence="1">
    <location>
        <begin position="326"/>
        <end position="346"/>
    </location>
</feature>
<evidence type="ECO:0000313" key="3">
    <source>
        <dbReference type="Proteomes" id="UP000321393"/>
    </source>
</evidence>
<dbReference type="PANTHER" id="PTHR10775">
    <property type="entry name" value="OS08G0208400 PROTEIN"/>
    <property type="match status" value="1"/>
</dbReference>
<dbReference type="AlphaFoldDB" id="A0A5A7TAV0"/>
<comment type="caution">
    <text evidence="2">The sequence shown here is derived from an EMBL/GenBank/DDBJ whole genome shotgun (WGS) entry which is preliminary data.</text>
</comment>
<sequence length="502" mass="56768">MYEENDVGNIKEMVEIAHEQYSKDPSGFEKLLNDAEKPLYEGCKKFTKLSTLVKLYNLKVRHGWSNISFSELLKALKDILPSPNDLPTSMYEAKKMLGTLGMEYERFMHALMIVACIERHMPTQLCALNAQPRDDIGIYLEPLIDDLKLLWESGVQCYDAYNEELFNLRTVLLWTINDFPAYGNLSGCSVKGYHWSLVIINPYDDVVYHLDSLRTSSRDDIKYVTNMALTIFQSQKNLKKTRKTTFWKAVRTVECGYYVMRYMREIVSKDTSIITDAIDTRNSYSQLELDECQVIRLYLTVDYLTLLKTSSKRLLDTVLTLTPPSTISLPSRTPSPPSPSPPSSSVSTSVSIVGSFFNFNFVRRSPVFSRPPSRFHVTGRRRASFVRPRPAAIRRVVRRASDDKPPLVTNFPSSKPTREPSSKPTRFVDLLSVDSIEGHNQVTGKGFPTTGPRIEAGNVVIHRGLHVTRPLVVACVPSGDLKVLRLGKGTARGRPTRGKKDA</sequence>
<dbReference type="Proteomes" id="UP000321393">
    <property type="component" value="Unassembled WGS sequence"/>
</dbReference>
<feature type="compositionally biased region" description="Pro residues" evidence="1">
    <location>
        <begin position="333"/>
        <end position="342"/>
    </location>
</feature>
<dbReference type="SUPFAM" id="SSF54001">
    <property type="entry name" value="Cysteine proteinases"/>
    <property type="match status" value="1"/>
</dbReference>
<dbReference type="PANTHER" id="PTHR10775:SF182">
    <property type="entry name" value="TRANSPOSON, EN_SPM-LIKE, TRANSPOSASE-ASSOCIATED DOMAIN PROTEIN-RELATED"/>
    <property type="match status" value="1"/>
</dbReference>
<dbReference type="EMBL" id="SSTE01017321">
    <property type="protein sequence ID" value="KAA0040584.1"/>
    <property type="molecule type" value="Genomic_DNA"/>
</dbReference>
<proteinExistence type="predicted"/>
<feature type="region of interest" description="Disordered" evidence="1">
    <location>
        <begin position="403"/>
        <end position="424"/>
    </location>
</feature>
<organism evidence="2 3">
    <name type="scientific">Cucumis melo var. makuwa</name>
    <name type="common">Oriental melon</name>
    <dbReference type="NCBI Taxonomy" id="1194695"/>
    <lineage>
        <taxon>Eukaryota</taxon>
        <taxon>Viridiplantae</taxon>
        <taxon>Streptophyta</taxon>
        <taxon>Embryophyta</taxon>
        <taxon>Tracheophyta</taxon>
        <taxon>Spermatophyta</taxon>
        <taxon>Magnoliopsida</taxon>
        <taxon>eudicotyledons</taxon>
        <taxon>Gunneridae</taxon>
        <taxon>Pentapetalae</taxon>
        <taxon>rosids</taxon>
        <taxon>fabids</taxon>
        <taxon>Cucurbitales</taxon>
        <taxon>Cucurbitaceae</taxon>
        <taxon>Benincaseae</taxon>
        <taxon>Cucumis</taxon>
    </lineage>
</organism>
<protein>
    <submittedName>
        <fullName evidence="2">TNP2-like transposon protein</fullName>
    </submittedName>
</protein>
<dbReference type="InterPro" id="IPR004242">
    <property type="entry name" value="Transposase_21"/>
</dbReference>